<proteinExistence type="predicted"/>
<dbReference type="EMBL" id="AL929603">
    <property type="protein sequence ID" value="CAD53010.1"/>
    <property type="molecule type" value="Genomic_DNA"/>
</dbReference>
<sequence>MKLKELIGWLTYCLSVGRNVDDLLGEYFRCFFYLLDEDINSPVFEGSLLVESYYGSGQKHVFQCYGPLVAETLECVALCLEYELAVKIVVAVCFPSAKKIFNEICNPL</sequence>
<dbReference type="AlphaFoldDB" id="Q8IFJ3"/>
<accession>Q8IFJ3</accession>
<dbReference type="VEuPathDB" id="TriTrypDB:Tb927.1.40"/>
<dbReference type="RefSeq" id="XP_846378.1">
    <property type="nucleotide sequence ID" value="XM_841285.1"/>
</dbReference>
<reference evidence="1 2" key="1">
    <citation type="journal article" date="2003" name="Nucleic Acids Res.">
        <title>The DNA sequence of chromosome I of an African trypanosome: gene content, chromosome organisation, recombination and polymorphism.</title>
        <authorList>
            <person name="Hall N."/>
            <person name="Berriman M."/>
            <person name="Lennard N.J."/>
            <person name="Harris B.R."/>
            <person name="Hertz-Fowler C."/>
            <person name="Bart-Delabesse E.N."/>
            <person name="Gerrare C.S."/>
            <person name="Atkin R.J."/>
            <person name="Barron A.J."/>
            <person name="Bowman S."/>
            <person name="Bray-Allen S.P."/>
            <person name="Bringaud F."/>
            <person name="Clark L.N."/>
            <person name="Corton C.H."/>
            <person name="Cronin A."/>
            <person name="Davies R."/>
            <person name="Doggett J."/>
            <person name="Fraser A."/>
            <person name="Gruter E."/>
            <person name="Hall S."/>
            <person name="Harper A.D."/>
            <person name="Kay M.P."/>
            <person name="Leech V."/>
            <person name="Mayes R."/>
            <person name="Price C."/>
            <person name="Quail M.A."/>
            <person name="Rabbinowitch E."/>
            <person name="Reitter C."/>
            <person name="Rutherford K."/>
            <person name="Sasse J."/>
            <person name="Sharp S."/>
            <person name="Shownkeen R."/>
            <person name="Macleod A."/>
            <person name="Taylor S."/>
            <person name="Tweedie A."/>
            <person name="Turner C.M.R."/>
            <person name="Tait A."/>
            <person name="Gull K."/>
            <person name="Barrell B."/>
            <person name="Melville S.E."/>
        </authorList>
    </citation>
    <scope>NUCLEOTIDE SEQUENCE [LARGE SCALE GENOMIC DNA]</scope>
    <source>
        <strain evidence="1 2">927/4 GUTat10.1</strain>
    </source>
</reference>
<evidence type="ECO:0000313" key="2">
    <source>
        <dbReference type="Proteomes" id="UP000008524"/>
    </source>
</evidence>
<dbReference type="GeneID" id="3663172"/>
<protein>
    <submittedName>
        <fullName evidence="1">Uncharacterized protein</fullName>
    </submittedName>
</protein>
<dbReference type="InParanoid" id="Q8IFJ3"/>
<name>Q8IFJ3_TRYB2</name>
<keyword evidence="2" id="KW-1185">Reference proteome</keyword>
<organism evidence="1 2">
    <name type="scientific">Trypanosoma brucei brucei (strain 927/4 GUTat10.1)</name>
    <dbReference type="NCBI Taxonomy" id="185431"/>
    <lineage>
        <taxon>Eukaryota</taxon>
        <taxon>Discoba</taxon>
        <taxon>Euglenozoa</taxon>
        <taxon>Kinetoplastea</taxon>
        <taxon>Metakinetoplastina</taxon>
        <taxon>Trypanosomatida</taxon>
        <taxon>Trypanosomatidae</taxon>
        <taxon>Trypanosoma</taxon>
    </lineage>
</organism>
<gene>
    <name evidence="1" type="ORF">TB927.1.40</name>
</gene>
<dbReference type="PaxDb" id="5691-CAD53010"/>
<dbReference type="KEGG" id="tbr:TB927.1.40"/>
<evidence type="ECO:0000313" key="1">
    <source>
        <dbReference type="EMBL" id="CAD53010.1"/>
    </source>
</evidence>
<reference evidence="2" key="2">
    <citation type="journal article" date="2005" name="Science">
        <title>The genome of the African trypanosome Trypanosoma brucei.</title>
        <authorList>
            <person name="Berriman M."/>
            <person name="Ghedin E."/>
            <person name="Hertz-Fowler C."/>
            <person name="Blandin G."/>
            <person name="Renauld H."/>
            <person name="Bartholomeu D.C."/>
            <person name="Lennard N.J."/>
            <person name="Caler E."/>
            <person name="Hamlin N.E."/>
            <person name="Haas B."/>
            <person name="Bohme U."/>
            <person name="Hannick L."/>
            <person name="Aslett M.A."/>
            <person name="Shallom J."/>
            <person name="Marcello L."/>
            <person name="Hou L."/>
            <person name="Wickstead B."/>
            <person name="Alsmark U.C."/>
            <person name="Arrowsmith C."/>
            <person name="Atkin R.J."/>
            <person name="Barron A.J."/>
            <person name="Bringaud F."/>
            <person name="Brooks K."/>
            <person name="Carrington M."/>
            <person name="Cherevach I."/>
            <person name="Chillingworth T.J."/>
            <person name="Churcher C."/>
            <person name="Clark L.N."/>
            <person name="Corton C.H."/>
            <person name="Cronin A."/>
            <person name="Davies R.M."/>
            <person name="Doggett J."/>
            <person name="Djikeng A."/>
            <person name="Feldblyum T."/>
            <person name="Field M.C."/>
            <person name="Fraser A."/>
            <person name="Goodhead I."/>
            <person name="Hance Z."/>
            <person name="Harper D."/>
            <person name="Harris B.R."/>
            <person name="Hauser H."/>
            <person name="Hostetler J."/>
            <person name="Ivens A."/>
            <person name="Jagels K."/>
            <person name="Johnson D."/>
            <person name="Johnson J."/>
            <person name="Jones K."/>
            <person name="Kerhornou A.X."/>
            <person name="Koo H."/>
            <person name="Larke N."/>
            <person name="Landfear S."/>
            <person name="Larkin C."/>
            <person name="Leech V."/>
            <person name="Line A."/>
            <person name="Lord A."/>
            <person name="Macleod A."/>
            <person name="Mooney P.J."/>
            <person name="Moule S."/>
            <person name="Martin D.M."/>
            <person name="Morgan G.W."/>
            <person name="Mungall K."/>
            <person name="Norbertczak H."/>
            <person name="Ormond D."/>
            <person name="Pai G."/>
            <person name="Peacock C.S."/>
            <person name="Peterson J."/>
            <person name="Quail M.A."/>
            <person name="Rabbinowitsch E."/>
            <person name="Rajandream M.A."/>
            <person name="Reitter C."/>
            <person name="Salzberg S.L."/>
            <person name="Sanders M."/>
            <person name="Schobel S."/>
            <person name="Sharp S."/>
            <person name="Simmonds M."/>
            <person name="Simpson A.J."/>
            <person name="Tallon L."/>
            <person name="Turner C.M."/>
            <person name="Tait A."/>
            <person name="Tivey A.R."/>
            <person name="Van Aken S."/>
            <person name="Walker D."/>
            <person name="Wanless D."/>
            <person name="Wang S."/>
            <person name="White B."/>
            <person name="White O."/>
            <person name="Whitehead S."/>
            <person name="Woodward J."/>
            <person name="Wortman J."/>
            <person name="Adams M.D."/>
            <person name="Embley T.M."/>
            <person name="Gull K."/>
            <person name="Ullu E."/>
            <person name="Barry J.D."/>
            <person name="Fairlamb A.H."/>
            <person name="Opperdoes F."/>
            <person name="Barrell B.G."/>
            <person name="Donelson J.E."/>
            <person name="Hall N."/>
            <person name="Fraser C.M."/>
            <person name="Melville S.E."/>
            <person name="El-Sayed N.M."/>
        </authorList>
    </citation>
    <scope>NUCLEOTIDE SEQUENCE [LARGE SCALE GENOMIC DNA]</scope>
    <source>
        <strain evidence="2">927/4 GUTat10.1</strain>
    </source>
</reference>
<dbReference type="Proteomes" id="UP000008524">
    <property type="component" value="Chromosome 1"/>
</dbReference>